<feature type="non-terminal residue" evidence="2">
    <location>
        <position position="1"/>
    </location>
</feature>
<protein>
    <submittedName>
        <fullName evidence="2">PTPRO isoform 8</fullName>
    </submittedName>
</protein>
<dbReference type="PANTHER" id="PTHR47028">
    <property type="entry name" value="RECEPTOR-TYPE TYROSINE-PROTEIN PHOSPHATASE O"/>
    <property type="match status" value="1"/>
</dbReference>
<dbReference type="Pfam" id="PF00102">
    <property type="entry name" value="Y_phosphatase"/>
    <property type="match status" value="1"/>
</dbReference>
<name>A0A2J8QQ17_PANTR</name>
<dbReference type="EMBL" id="NBAG03000025">
    <property type="protein sequence ID" value="PNI98366.1"/>
    <property type="molecule type" value="Genomic_DNA"/>
</dbReference>
<dbReference type="PRINTS" id="PR00700">
    <property type="entry name" value="PRTYPHPHTASE"/>
</dbReference>
<dbReference type="InterPro" id="IPR000242">
    <property type="entry name" value="PTP_cat"/>
</dbReference>
<dbReference type="SMR" id="A0A2J8QQ17"/>
<dbReference type="AlphaFoldDB" id="A0A2J8QQ17"/>
<evidence type="ECO:0000259" key="1">
    <source>
        <dbReference type="PROSITE" id="PS50055"/>
    </source>
</evidence>
<feature type="domain" description="Tyrosine-protein phosphatase" evidence="1">
    <location>
        <begin position="1"/>
        <end position="116"/>
    </location>
</feature>
<dbReference type="InterPro" id="IPR029021">
    <property type="entry name" value="Prot-tyrosine_phosphatase-like"/>
</dbReference>
<dbReference type="SMART" id="SM00194">
    <property type="entry name" value="PTPc"/>
    <property type="match status" value="1"/>
</dbReference>
<comment type="caution">
    <text evidence="2">The sequence shown here is derived from an EMBL/GenBank/DDBJ whole genome shotgun (WGS) entry which is preliminary data.</text>
</comment>
<gene>
    <name evidence="2" type="ORF">CK820_G0019163</name>
</gene>
<proteinExistence type="predicted"/>
<dbReference type="Gene3D" id="3.90.190.10">
    <property type="entry name" value="Protein tyrosine phosphatase superfamily"/>
    <property type="match status" value="1"/>
</dbReference>
<sequence>WKMVLQQKSQIIVMLTQCNEKRRVKCDHYWPFTEEPIAYGDITVEMISEEEQDDWACRHFRINYADEMQDVMHFNYTAWPDHGVPTANAAESILQFVHMVRQQATKSKGPMIIHCR</sequence>
<evidence type="ECO:0000313" key="2">
    <source>
        <dbReference type="EMBL" id="PNI98366.1"/>
    </source>
</evidence>
<dbReference type="PANTHER" id="PTHR47028:SF1">
    <property type="entry name" value="RECEPTOR-TYPE TYROSINE-PROTEIN PHOSPHATASE O"/>
    <property type="match status" value="1"/>
</dbReference>
<reference evidence="2" key="1">
    <citation type="submission" date="2017-12" db="EMBL/GenBank/DDBJ databases">
        <title>High-resolution comparative analysis of great ape genomes.</title>
        <authorList>
            <person name="Pollen A."/>
            <person name="Hastie A."/>
            <person name="Hormozdiari F."/>
            <person name="Dougherty M."/>
            <person name="Liu R."/>
            <person name="Chaisson M."/>
            <person name="Hoppe E."/>
            <person name="Hill C."/>
            <person name="Pang A."/>
            <person name="Hillier L."/>
            <person name="Baker C."/>
            <person name="Armstrong J."/>
            <person name="Shendure J."/>
            <person name="Paten B."/>
            <person name="Wilson R."/>
            <person name="Chao H."/>
            <person name="Schneider V."/>
            <person name="Ventura M."/>
            <person name="Kronenberg Z."/>
            <person name="Murali S."/>
            <person name="Gordon D."/>
            <person name="Cantsilieris S."/>
            <person name="Munson K."/>
            <person name="Nelson B."/>
            <person name="Raja A."/>
            <person name="Underwood J."/>
            <person name="Diekhans M."/>
            <person name="Fiddes I."/>
            <person name="Haussler D."/>
            <person name="Eichler E."/>
        </authorList>
    </citation>
    <scope>NUCLEOTIDE SEQUENCE [LARGE SCALE GENOMIC DNA]</scope>
    <source>
        <strain evidence="2">Yerkes chimp pedigree #C0471</strain>
    </source>
</reference>
<dbReference type="InterPro" id="IPR042996">
    <property type="entry name" value="PTPRO"/>
</dbReference>
<dbReference type="SUPFAM" id="SSF52799">
    <property type="entry name" value="(Phosphotyrosine protein) phosphatases II"/>
    <property type="match status" value="1"/>
</dbReference>
<organism evidence="2">
    <name type="scientific">Pan troglodytes</name>
    <name type="common">Chimpanzee</name>
    <dbReference type="NCBI Taxonomy" id="9598"/>
    <lineage>
        <taxon>Eukaryota</taxon>
        <taxon>Metazoa</taxon>
        <taxon>Chordata</taxon>
        <taxon>Craniata</taxon>
        <taxon>Vertebrata</taxon>
        <taxon>Euteleostomi</taxon>
        <taxon>Mammalia</taxon>
        <taxon>Eutheria</taxon>
        <taxon>Euarchontoglires</taxon>
        <taxon>Primates</taxon>
        <taxon>Haplorrhini</taxon>
        <taxon>Catarrhini</taxon>
        <taxon>Hominidae</taxon>
        <taxon>Pan</taxon>
    </lineage>
</organism>
<accession>A0A2J8QQ17</accession>
<dbReference type="GO" id="GO:0004725">
    <property type="term" value="F:protein tyrosine phosphatase activity"/>
    <property type="evidence" value="ECO:0007669"/>
    <property type="project" value="InterPro"/>
</dbReference>
<dbReference type="PROSITE" id="PS50055">
    <property type="entry name" value="TYR_PHOSPHATASE_PTP"/>
    <property type="match status" value="1"/>
</dbReference>